<dbReference type="InterPro" id="IPR036291">
    <property type="entry name" value="NAD(P)-bd_dom_sf"/>
</dbReference>
<name>A0A6J7HKG8_9ZZZZ</name>
<proteinExistence type="predicted"/>
<sequence>MIGSALDTLLDRTVVAGYTNLGYLVRRAQWSGGDLPRMDGQVVLITGATAGLGLAAGEGFARLGARVIIAARDAGRGEAARERITAATGNADVAVVHCDVSDMASVRACAEHVLATEPRLDVLVNNAGVLPTERQVTPAGLELTFATNVLGPFLLTNLLIPLLRRSVPARIITVSSGGMYTRALDVGDLQTEHREYDGPAVYARSKRAEVILTELWAQRLAGTGVVAHAMHPGWADTPGVAGSLPAFHKLTRPLLRSAEQGADTIVWLGAASEPATRNGLFWHDRRARPTHRVPWTKESPEDRERLWRACCDLTSWTEES</sequence>
<dbReference type="PRINTS" id="PR00081">
    <property type="entry name" value="GDHRDH"/>
</dbReference>
<gene>
    <name evidence="1" type="ORF">UFOPK3674_00285</name>
</gene>
<dbReference type="SUPFAM" id="SSF51735">
    <property type="entry name" value="NAD(P)-binding Rossmann-fold domains"/>
    <property type="match status" value="1"/>
</dbReference>
<evidence type="ECO:0000313" key="1">
    <source>
        <dbReference type="EMBL" id="CAB4916640.1"/>
    </source>
</evidence>
<dbReference type="Gene3D" id="3.40.50.720">
    <property type="entry name" value="NAD(P)-binding Rossmann-like Domain"/>
    <property type="match status" value="1"/>
</dbReference>
<dbReference type="PANTHER" id="PTHR44656">
    <property type="entry name" value="DEHYDROGENASE/REDUCTASE SDR FAMILY MEMBER 12"/>
    <property type="match status" value="1"/>
</dbReference>
<dbReference type="PANTHER" id="PTHR44656:SF7">
    <property type="entry name" value="DEHYDROGENASE_REDUCTASE SDR FAMILY MEMBER 12"/>
    <property type="match status" value="1"/>
</dbReference>
<dbReference type="AlphaFoldDB" id="A0A6J7HKG8"/>
<organism evidence="1">
    <name type="scientific">freshwater metagenome</name>
    <dbReference type="NCBI Taxonomy" id="449393"/>
    <lineage>
        <taxon>unclassified sequences</taxon>
        <taxon>metagenomes</taxon>
        <taxon>ecological metagenomes</taxon>
    </lineage>
</organism>
<dbReference type="Pfam" id="PF00106">
    <property type="entry name" value="adh_short"/>
    <property type="match status" value="1"/>
</dbReference>
<dbReference type="EMBL" id="CAFBMX010000001">
    <property type="protein sequence ID" value="CAB4916640.1"/>
    <property type="molecule type" value="Genomic_DNA"/>
</dbReference>
<dbReference type="InterPro" id="IPR052992">
    <property type="entry name" value="SDR_member_12"/>
</dbReference>
<accession>A0A6J7HKG8</accession>
<reference evidence="1" key="1">
    <citation type="submission" date="2020-05" db="EMBL/GenBank/DDBJ databases">
        <authorList>
            <person name="Chiriac C."/>
            <person name="Salcher M."/>
            <person name="Ghai R."/>
            <person name="Kavagutti S V."/>
        </authorList>
    </citation>
    <scope>NUCLEOTIDE SEQUENCE</scope>
</reference>
<dbReference type="InterPro" id="IPR002347">
    <property type="entry name" value="SDR_fam"/>
</dbReference>
<dbReference type="PRINTS" id="PR00080">
    <property type="entry name" value="SDRFAMILY"/>
</dbReference>
<protein>
    <submittedName>
        <fullName evidence="1">Unannotated protein</fullName>
    </submittedName>
</protein>